<gene>
    <name evidence="2" type="ORF">AK812_SmicGene1120</name>
</gene>
<keyword evidence="3" id="KW-1185">Reference proteome</keyword>
<dbReference type="Proteomes" id="UP000186817">
    <property type="component" value="Unassembled WGS sequence"/>
</dbReference>
<evidence type="ECO:0000313" key="3">
    <source>
        <dbReference type="Proteomes" id="UP000186817"/>
    </source>
</evidence>
<dbReference type="AlphaFoldDB" id="A0A1Q9F4U8"/>
<proteinExistence type="predicted"/>
<comment type="caution">
    <text evidence="2">The sequence shown here is derived from an EMBL/GenBank/DDBJ whole genome shotgun (WGS) entry which is preliminary data.</text>
</comment>
<organism evidence="2 3">
    <name type="scientific">Symbiodinium microadriaticum</name>
    <name type="common">Dinoflagellate</name>
    <name type="synonym">Zooxanthella microadriatica</name>
    <dbReference type="NCBI Taxonomy" id="2951"/>
    <lineage>
        <taxon>Eukaryota</taxon>
        <taxon>Sar</taxon>
        <taxon>Alveolata</taxon>
        <taxon>Dinophyceae</taxon>
        <taxon>Suessiales</taxon>
        <taxon>Symbiodiniaceae</taxon>
        <taxon>Symbiodinium</taxon>
    </lineage>
</organism>
<evidence type="ECO:0000313" key="2">
    <source>
        <dbReference type="EMBL" id="OLQ14691.1"/>
    </source>
</evidence>
<evidence type="ECO:0000256" key="1">
    <source>
        <dbReference type="SAM" id="MobiDB-lite"/>
    </source>
</evidence>
<reference evidence="2 3" key="1">
    <citation type="submission" date="2016-02" db="EMBL/GenBank/DDBJ databases">
        <title>Genome analysis of coral dinoflagellate symbionts highlights evolutionary adaptations to a symbiotic lifestyle.</title>
        <authorList>
            <person name="Aranda M."/>
            <person name="Li Y."/>
            <person name="Liew Y.J."/>
            <person name="Baumgarten S."/>
            <person name="Simakov O."/>
            <person name="Wilson M."/>
            <person name="Piel J."/>
            <person name="Ashoor H."/>
            <person name="Bougouffa S."/>
            <person name="Bajic V.B."/>
            <person name="Ryu T."/>
            <person name="Ravasi T."/>
            <person name="Bayer T."/>
            <person name="Micklem G."/>
            <person name="Kim H."/>
            <person name="Bhak J."/>
            <person name="Lajeunesse T.C."/>
            <person name="Voolstra C.R."/>
        </authorList>
    </citation>
    <scope>NUCLEOTIDE SEQUENCE [LARGE SCALE GENOMIC DNA]</scope>
    <source>
        <strain evidence="2 3">CCMP2467</strain>
    </source>
</reference>
<accession>A0A1Q9F4U8</accession>
<name>A0A1Q9F4U8_SYMMI</name>
<protein>
    <submittedName>
        <fullName evidence="2">Uncharacterized protein</fullName>
    </submittedName>
</protein>
<feature type="region of interest" description="Disordered" evidence="1">
    <location>
        <begin position="263"/>
        <end position="289"/>
    </location>
</feature>
<dbReference type="OrthoDB" id="10273692at2759"/>
<sequence length="420" mass="45964">MLAEGEKRWGQWVALFAPFSLGNIAALPRLVPPTVCGRTAVEKPHERKELRSLTHEEVRRKGSSSIEAAGALCATTARMGIAGAREWRQQRHVEGSEEPYQSVSPFANVCNDLAAPRIGDLDIEVMRQRKREAEKAKQQHAEKCAGERELIGGPGRGDGVVIFRRILPRHRPALDEVCPSIGRWKPVSTASRNSNVLLSRSAVETGSHAELIGGAILLLRSAMETGSHHLHRSALDEELIGGHVKFLYVSPPMEEEWIGGTDAEDSDVRFNPAPPKSEKNPQLGGNDRNDVAARCLLHPTWCNSTDDEARPGNHVNGEIDDLPIDMVACDVHGRGDVKFLFFYVLQQHDGSDVKFLFFYVLHGPTSNPAAPGEVTPPVQWVPAVHMGPFGEGGFEAFEAFEGEGSKVVLQGHAPTCEKRA</sequence>
<feature type="non-terminal residue" evidence="2">
    <location>
        <position position="420"/>
    </location>
</feature>
<dbReference type="EMBL" id="LSRX01000012">
    <property type="protein sequence ID" value="OLQ14691.1"/>
    <property type="molecule type" value="Genomic_DNA"/>
</dbReference>